<keyword evidence="2" id="KW-1185">Reference proteome</keyword>
<organism evidence="1 2">
    <name type="scientific">Serendipita indica (strain DSM 11827)</name>
    <name type="common">Root endophyte fungus</name>
    <name type="synonym">Piriformospora indica</name>
    <dbReference type="NCBI Taxonomy" id="1109443"/>
    <lineage>
        <taxon>Eukaryota</taxon>
        <taxon>Fungi</taxon>
        <taxon>Dikarya</taxon>
        <taxon>Basidiomycota</taxon>
        <taxon>Agaricomycotina</taxon>
        <taxon>Agaricomycetes</taxon>
        <taxon>Sebacinales</taxon>
        <taxon>Serendipitaceae</taxon>
        <taxon>Serendipita</taxon>
    </lineage>
</organism>
<comment type="caution">
    <text evidence="1">The sequence shown here is derived from an EMBL/GenBank/DDBJ whole genome shotgun (WGS) entry which is preliminary data.</text>
</comment>
<proteinExistence type="predicted"/>
<dbReference type="AlphaFoldDB" id="G4TB59"/>
<reference evidence="1 2" key="1">
    <citation type="journal article" date="2011" name="PLoS Pathog.">
        <title>Endophytic Life Strategies Decoded by Genome and Transcriptome Analyses of the Mutualistic Root Symbiont Piriformospora indica.</title>
        <authorList>
            <person name="Zuccaro A."/>
            <person name="Lahrmann U."/>
            <person name="Guldener U."/>
            <person name="Langen G."/>
            <person name="Pfiffi S."/>
            <person name="Biedenkopf D."/>
            <person name="Wong P."/>
            <person name="Samans B."/>
            <person name="Grimm C."/>
            <person name="Basiewicz M."/>
            <person name="Murat C."/>
            <person name="Martin F."/>
            <person name="Kogel K.H."/>
        </authorList>
    </citation>
    <scope>NUCLEOTIDE SEQUENCE [LARGE SCALE GENOMIC DNA]</scope>
    <source>
        <strain evidence="1 2">DSM 11827</strain>
    </source>
</reference>
<dbReference type="EMBL" id="CAFZ01000035">
    <property type="protein sequence ID" value="CCA68571.1"/>
    <property type="molecule type" value="Genomic_DNA"/>
</dbReference>
<dbReference type="OrthoDB" id="5424209at2759"/>
<evidence type="ECO:0000313" key="1">
    <source>
        <dbReference type="EMBL" id="CCA68571.1"/>
    </source>
</evidence>
<gene>
    <name evidence="1" type="ORF">PIIN_02434</name>
</gene>
<dbReference type="Proteomes" id="UP000007148">
    <property type="component" value="Unassembled WGS sequence"/>
</dbReference>
<accession>G4TB59</accession>
<name>G4TB59_SERID</name>
<dbReference type="HOGENOM" id="CLU_024804_1_0_1"/>
<sequence length="368" mass="40492">MPGTLTFEKGAAIAANCRPIVDAYGITDYHVEVKESLVATLGNKFLDPLPFNPTFIHREPFTATLGTPIASRVMSKDVNEEEWVEGSGGFFLSAGGQNKNIYLITARHNVLPVGDENLEYAYEDDTKPRRDVIALGPMAFKRKLAVIEHAIATQQRAIDYANEDLHSLSRKCVIDPASIIQIDPGMLDAENYLGNTINLSTNCTRDEFLDKVKLNPGNHLPFRFPRGSLFKLEGQVPEHDVHNLPMLDNKGEPCLVVFKNGAKTGITVGKANDVASYTRVYHQNLYQESRKWAIITTNKNSGSFSCKGDSGSCVADVYGRVGGILTCGTTSIFNDKCDVTYVTPISFIMKTLRANPLFGQARLEPSLV</sequence>
<evidence type="ECO:0000313" key="2">
    <source>
        <dbReference type="Proteomes" id="UP000007148"/>
    </source>
</evidence>
<dbReference type="STRING" id="1109443.G4TB59"/>
<dbReference type="eggNOG" id="ENOG502QR0D">
    <property type="taxonomic scope" value="Eukaryota"/>
</dbReference>
<dbReference type="InParanoid" id="G4TB59"/>
<protein>
    <submittedName>
        <fullName evidence="1">Uncharacterized protein</fullName>
    </submittedName>
</protein>